<name>A0A318REM5_WILLI</name>
<keyword evidence="2" id="KW-1185">Reference proteome</keyword>
<accession>A0A318REM5</accession>
<dbReference type="RefSeq" id="WP_168176531.1">
    <property type="nucleotide sequence ID" value="NZ_QJSP01000022.1"/>
</dbReference>
<comment type="caution">
    <text evidence="1">The sequence shown here is derived from an EMBL/GenBank/DDBJ whole genome shotgun (WGS) entry which is preliminary data.</text>
</comment>
<dbReference type="AlphaFoldDB" id="A0A318REM5"/>
<dbReference type="Proteomes" id="UP000247591">
    <property type="component" value="Unassembled WGS sequence"/>
</dbReference>
<organism evidence="1 2">
    <name type="scientific">Williamsia limnetica</name>
    <dbReference type="NCBI Taxonomy" id="882452"/>
    <lineage>
        <taxon>Bacteria</taxon>
        <taxon>Bacillati</taxon>
        <taxon>Actinomycetota</taxon>
        <taxon>Actinomycetes</taxon>
        <taxon>Mycobacteriales</taxon>
        <taxon>Nocardiaceae</taxon>
        <taxon>Williamsia</taxon>
    </lineage>
</organism>
<reference evidence="1 2" key="1">
    <citation type="submission" date="2018-06" db="EMBL/GenBank/DDBJ databases">
        <title>Genomic Encyclopedia of Type Strains, Phase IV (KMG-IV): sequencing the most valuable type-strain genomes for metagenomic binning, comparative biology and taxonomic classification.</title>
        <authorList>
            <person name="Goeker M."/>
        </authorList>
    </citation>
    <scope>NUCLEOTIDE SEQUENCE [LARGE SCALE GENOMIC DNA]</scope>
    <source>
        <strain evidence="1 2">DSM 45521</strain>
    </source>
</reference>
<protein>
    <submittedName>
        <fullName evidence="1">Uncharacterized protein</fullName>
    </submittedName>
</protein>
<gene>
    <name evidence="1" type="ORF">DFR67_12285</name>
</gene>
<proteinExistence type="predicted"/>
<dbReference type="EMBL" id="QJSP01000022">
    <property type="protein sequence ID" value="PYE12501.1"/>
    <property type="molecule type" value="Genomic_DNA"/>
</dbReference>
<sequence>MPYPPEPDEGQPGLVLLSTGAYGYRYIGSDDVIIMKMPPAPVDEKAET</sequence>
<evidence type="ECO:0000313" key="2">
    <source>
        <dbReference type="Proteomes" id="UP000247591"/>
    </source>
</evidence>
<evidence type="ECO:0000313" key="1">
    <source>
        <dbReference type="EMBL" id="PYE12501.1"/>
    </source>
</evidence>